<keyword evidence="2" id="KW-1185">Reference proteome</keyword>
<dbReference type="EMBL" id="JACTAG010000006">
    <property type="protein sequence ID" value="MBD3666274.1"/>
    <property type="molecule type" value="Genomic_DNA"/>
</dbReference>
<evidence type="ECO:0000313" key="1">
    <source>
        <dbReference type="EMBL" id="MBD3666274.1"/>
    </source>
</evidence>
<sequence length="79" mass="8616">MLDPIEECLLLARSELAAAKRLLDAEIRSYPTPIAGCDVQFNHLLADRQRVRAAMVALGSDVFVPTPRSPTPQAGVESR</sequence>
<accession>A0A927D7D0</accession>
<reference evidence="1" key="1">
    <citation type="submission" date="2020-08" db="EMBL/GenBank/DDBJ databases">
        <title>Sulfitobacter aestuariivivens sp. nov., isolated from a tidal flat.</title>
        <authorList>
            <person name="Park S."/>
            <person name="Yoon J.-H."/>
        </authorList>
    </citation>
    <scope>NUCLEOTIDE SEQUENCE</scope>
    <source>
        <strain evidence="1">TSTF-M16</strain>
    </source>
</reference>
<organism evidence="1 2">
    <name type="scientific">Sulfitobacter aestuariivivens</name>
    <dbReference type="NCBI Taxonomy" id="2766981"/>
    <lineage>
        <taxon>Bacteria</taxon>
        <taxon>Pseudomonadati</taxon>
        <taxon>Pseudomonadota</taxon>
        <taxon>Alphaproteobacteria</taxon>
        <taxon>Rhodobacterales</taxon>
        <taxon>Roseobacteraceae</taxon>
        <taxon>Sulfitobacter</taxon>
    </lineage>
</organism>
<name>A0A927D7D0_9RHOB</name>
<proteinExistence type="predicted"/>
<dbReference type="AlphaFoldDB" id="A0A927D7D0"/>
<gene>
    <name evidence="1" type="ORF">H9Q16_20280</name>
</gene>
<dbReference type="Proteomes" id="UP000635142">
    <property type="component" value="Unassembled WGS sequence"/>
</dbReference>
<evidence type="ECO:0000313" key="2">
    <source>
        <dbReference type="Proteomes" id="UP000635142"/>
    </source>
</evidence>
<dbReference type="RefSeq" id="WP_191077304.1">
    <property type="nucleotide sequence ID" value="NZ_JACTAG010000006.1"/>
</dbReference>
<comment type="caution">
    <text evidence="1">The sequence shown here is derived from an EMBL/GenBank/DDBJ whole genome shotgun (WGS) entry which is preliminary data.</text>
</comment>
<protein>
    <submittedName>
        <fullName evidence="1">Uncharacterized protein</fullName>
    </submittedName>
</protein>